<gene>
    <name evidence="2" type="ORF">IV56_GL001569</name>
</gene>
<sequence>MQKIEHAVAGQNGVASVKVLFNASKVKTEYDASVTSADTLKQAIEQLGYEVQNVKVKAI</sequence>
<comment type="caution">
    <text evidence="2">The sequence shown here is derived from an EMBL/GenBank/DDBJ whole genome shotgun (WGS) entry which is preliminary data.</text>
</comment>
<dbReference type="AlphaFoldDB" id="A0A0R2N3U1"/>
<evidence type="ECO:0000313" key="2">
    <source>
        <dbReference type="EMBL" id="KRO18435.1"/>
    </source>
</evidence>
<dbReference type="Proteomes" id="UP000050969">
    <property type="component" value="Unassembled WGS sequence"/>
</dbReference>
<protein>
    <recommendedName>
        <fullName evidence="1">HMA domain-containing protein</fullName>
    </recommendedName>
</protein>
<keyword evidence="3" id="KW-1185">Reference proteome</keyword>
<dbReference type="Pfam" id="PF00403">
    <property type="entry name" value="HMA"/>
    <property type="match status" value="1"/>
</dbReference>
<dbReference type="InterPro" id="IPR036163">
    <property type="entry name" value="HMA_dom_sf"/>
</dbReference>
<evidence type="ECO:0000313" key="3">
    <source>
        <dbReference type="Proteomes" id="UP000050969"/>
    </source>
</evidence>
<reference evidence="2 3" key="1">
    <citation type="journal article" date="2015" name="Genome Announc.">
        <title>Expanding the biotechnology potential of lactobacilli through comparative genomics of 213 strains and associated genera.</title>
        <authorList>
            <person name="Sun Z."/>
            <person name="Harris H.M."/>
            <person name="McCann A."/>
            <person name="Guo C."/>
            <person name="Argimon S."/>
            <person name="Zhang W."/>
            <person name="Yang X."/>
            <person name="Jeffery I.B."/>
            <person name="Cooney J.C."/>
            <person name="Kagawa T.F."/>
            <person name="Liu W."/>
            <person name="Song Y."/>
            <person name="Salvetti E."/>
            <person name="Wrobel A."/>
            <person name="Rasinkangas P."/>
            <person name="Parkhill J."/>
            <person name="Rea M.C."/>
            <person name="O'Sullivan O."/>
            <person name="Ritari J."/>
            <person name="Douillard F.P."/>
            <person name="Paul Ross R."/>
            <person name="Yang R."/>
            <person name="Briner A.E."/>
            <person name="Felis G.E."/>
            <person name="de Vos W.M."/>
            <person name="Barrangou R."/>
            <person name="Klaenhammer T.R."/>
            <person name="Caufield P.W."/>
            <person name="Cui Y."/>
            <person name="Zhang H."/>
            <person name="O'Toole P.W."/>
        </authorList>
    </citation>
    <scope>NUCLEOTIDE SEQUENCE [LARGE SCALE GENOMIC DNA]</scope>
    <source>
        <strain evidence="2 3">DSM 24301</strain>
    </source>
</reference>
<dbReference type="STRING" id="1293598.IV56_GL001569"/>
<accession>A0A0R2N3U1</accession>
<name>A0A0R2N3U1_9LACO</name>
<dbReference type="InterPro" id="IPR006121">
    <property type="entry name" value="HMA_dom"/>
</dbReference>
<dbReference type="PATRIC" id="fig|1293598.4.peg.1635"/>
<organism evidence="2 3">
    <name type="scientific">Lacticaseibacillus saniviri JCM 17471 = DSM 24301</name>
    <dbReference type="NCBI Taxonomy" id="1293598"/>
    <lineage>
        <taxon>Bacteria</taxon>
        <taxon>Bacillati</taxon>
        <taxon>Bacillota</taxon>
        <taxon>Bacilli</taxon>
        <taxon>Lactobacillales</taxon>
        <taxon>Lactobacillaceae</taxon>
        <taxon>Lacticaseibacillus</taxon>
    </lineage>
</organism>
<dbReference type="EMBL" id="JQCE01000005">
    <property type="protein sequence ID" value="KRO18435.1"/>
    <property type="molecule type" value="Genomic_DNA"/>
</dbReference>
<dbReference type="PROSITE" id="PS50846">
    <property type="entry name" value="HMA_2"/>
    <property type="match status" value="1"/>
</dbReference>
<dbReference type="Gene3D" id="3.30.70.100">
    <property type="match status" value="1"/>
</dbReference>
<dbReference type="GO" id="GO:0046872">
    <property type="term" value="F:metal ion binding"/>
    <property type="evidence" value="ECO:0007669"/>
    <property type="project" value="InterPro"/>
</dbReference>
<dbReference type="SUPFAM" id="SSF55008">
    <property type="entry name" value="HMA, heavy metal-associated domain"/>
    <property type="match status" value="1"/>
</dbReference>
<feature type="domain" description="HMA" evidence="1">
    <location>
        <begin position="1"/>
        <end position="52"/>
    </location>
</feature>
<dbReference type="CDD" id="cd00371">
    <property type="entry name" value="HMA"/>
    <property type="match status" value="1"/>
</dbReference>
<evidence type="ECO:0000259" key="1">
    <source>
        <dbReference type="PROSITE" id="PS50846"/>
    </source>
</evidence>
<proteinExistence type="predicted"/>